<comment type="caution">
    <text evidence="2">The sequence shown here is derived from an EMBL/GenBank/DDBJ whole genome shotgun (WGS) entry which is preliminary data.</text>
</comment>
<reference evidence="2 3" key="1">
    <citation type="submission" date="2018-08" db="EMBL/GenBank/DDBJ databases">
        <title>A genome reference for cultivated species of the human gut microbiota.</title>
        <authorList>
            <person name="Zou Y."/>
            <person name="Xue W."/>
            <person name="Luo G."/>
        </authorList>
    </citation>
    <scope>NUCLEOTIDE SEQUENCE [LARGE SCALE GENOMIC DNA]</scope>
    <source>
        <strain evidence="2 3">AF45-14BH</strain>
    </source>
</reference>
<organism evidence="2 3">
    <name type="scientific">Anaerobutyricum hallii</name>
    <dbReference type="NCBI Taxonomy" id="39488"/>
    <lineage>
        <taxon>Bacteria</taxon>
        <taxon>Bacillati</taxon>
        <taxon>Bacillota</taxon>
        <taxon>Clostridia</taxon>
        <taxon>Lachnospirales</taxon>
        <taxon>Lachnospiraceae</taxon>
        <taxon>Anaerobutyricum</taxon>
    </lineage>
</organism>
<dbReference type="EMBL" id="QRNJ01000178">
    <property type="protein sequence ID" value="RHK30612.1"/>
    <property type="molecule type" value="Genomic_DNA"/>
</dbReference>
<dbReference type="RefSeq" id="WP_118315459.1">
    <property type="nucleotide sequence ID" value="NZ_QRNJ01000178.1"/>
</dbReference>
<keyword evidence="1" id="KW-0732">Signal</keyword>
<feature type="signal peptide" evidence="1">
    <location>
        <begin position="1"/>
        <end position="25"/>
    </location>
</feature>
<sequence>MKNKIFITASILAMLFQCVPANVFAATSPTPVVTTSVVIKDENNDKVLEEYQLDTANTKEVVDKNGDIIYTTTATAGDSTNLNKFSRASQVGSKTFHGWKGTVNISYSESGETANLKSASAKWTHVSGSTAISKSKEFHYGQDLMTNAHNGYKKFTGLTVSASPNWKKGRYAYGVGNKVGANVCAKISGKYVYVFCDVSF</sequence>
<feature type="chain" id="PRO_5019230976" evidence="1">
    <location>
        <begin position="26"/>
        <end position="200"/>
    </location>
</feature>
<evidence type="ECO:0000313" key="3">
    <source>
        <dbReference type="Proteomes" id="UP000283497"/>
    </source>
</evidence>
<evidence type="ECO:0000313" key="2">
    <source>
        <dbReference type="EMBL" id="RHK30612.1"/>
    </source>
</evidence>
<evidence type="ECO:0000256" key="1">
    <source>
        <dbReference type="SAM" id="SignalP"/>
    </source>
</evidence>
<gene>
    <name evidence="2" type="ORF">DW068_17875</name>
</gene>
<proteinExistence type="predicted"/>
<dbReference type="AlphaFoldDB" id="A0A415G258"/>
<name>A0A415G258_9FIRM</name>
<accession>A0A415G258</accession>
<protein>
    <submittedName>
        <fullName evidence="2">Uncharacterized protein</fullName>
    </submittedName>
</protein>
<dbReference type="Proteomes" id="UP000283497">
    <property type="component" value="Unassembled WGS sequence"/>
</dbReference>